<sequence>MKTFLHAIGYSVVIYIFMKLLELGGWRLHPNYDGDYINIVFSIMIGIGMSVLFNHIEK</sequence>
<accession>A0A378WC15</accession>
<gene>
    <name evidence="2" type="ORF">NCTC8554_01834</name>
</gene>
<dbReference type="Proteomes" id="UP000254176">
    <property type="component" value="Unassembled WGS sequence"/>
</dbReference>
<dbReference type="RefSeq" id="WP_002256918.1">
    <property type="nucleotide sequence ID" value="NZ_UGRP01000002.1"/>
</dbReference>
<proteinExistence type="predicted"/>
<evidence type="ECO:0000313" key="3">
    <source>
        <dbReference type="Proteomes" id="UP000254176"/>
    </source>
</evidence>
<reference evidence="2 3" key="1">
    <citation type="submission" date="2018-06" db="EMBL/GenBank/DDBJ databases">
        <authorList>
            <consortium name="Pathogen Informatics"/>
            <person name="Doyle S."/>
        </authorList>
    </citation>
    <scope>NUCLEOTIDE SEQUENCE [LARGE SCALE GENOMIC DNA]</scope>
    <source>
        <strain evidence="2 3">NCTC8554</strain>
    </source>
</reference>
<evidence type="ECO:0000313" key="2">
    <source>
        <dbReference type="EMBL" id="SUA29832.1"/>
    </source>
</evidence>
<protein>
    <submittedName>
        <fullName evidence="2">Uncharacterized protein</fullName>
    </submittedName>
</protein>
<keyword evidence="1" id="KW-0472">Membrane</keyword>
<organism evidence="2 3">
    <name type="scientific">Neisseria meningitidis</name>
    <dbReference type="NCBI Taxonomy" id="487"/>
    <lineage>
        <taxon>Bacteria</taxon>
        <taxon>Pseudomonadati</taxon>
        <taxon>Pseudomonadota</taxon>
        <taxon>Betaproteobacteria</taxon>
        <taxon>Neisseriales</taxon>
        <taxon>Neisseriaceae</taxon>
        <taxon>Neisseria</taxon>
    </lineage>
</organism>
<keyword evidence="1" id="KW-1133">Transmembrane helix</keyword>
<keyword evidence="1" id="KW-0812">Transmembrane</keyword>
<name>A0A378WC15_NEIME</name>
<feature type="transmembrane region" description="Helical" evidence="1">
    <location>
        <begin position="7"/>
        <end position="24"/>
    </location>
</feature>
<feature type="transmembrane region" description="Helical" evidence="1">
    <location>
        <begin position="36"/>
        <end position="56"/>
    </location>
</feature>
<evidence type="ECO:0000256" key="1">
    <source>
        <dbReference type="SAM" id="Phobius"/>
    </source>
</evidence>
<dbReference type="EMBL" id="UGRP01000002">
    <property type="protein sequence ID" value="SUA29832.1"/>
    <property type="molecule type" value="Genomic_DNA"/>
</dbReference>
<dbReference type="AlphaFoldDB" id="A0A378WC15"/>